<gene>
    <name evidence="1" type="ORF">PsorP6_012974</name>
</gene>
<dbReference type="Proteomes" id="UP001163321">
    <property type="component" value="Chromosome 13"/>
</dbReference>
<sequence>MEIKLQFDIDQRQKEAELRAQEVELQKRVLDPFGTTNSALHTPARAALGLKTTCRCVVDTQALQQARSEAETRKRAAVQTALKLSEVQEAEILDTQKRKEEAARNRAEEEQKEREVREKAEIMRCKAFEAPSEVRAKLRRQIEIQLTDEEAQHQREMQRKMDEIEKNKELAHQRGKARVKKAEEDRRRAEELNLKAQQARAGRNAFWRLDGGMSRYGATFSEEFSAKKLPLYIQCLDGANGTGIIIMILRKIQNWTKMTTISEFCR</sequence>
<dbReference type="EMBL" id="CM047592">
    <property type="protein sequence ID" value="KAI9917804.1"/>
    <property type="molecule type" value="Genomic_DNA"/>
</dbReference>
<comment type="caution">
    <text evidence="1">The sequence shown here is derived from an EMBL/GenBank/DDBJ whole genome shotgun (WGS) entry which is preliminary data.</text>
</comment>
<reference evidence="1 2" key="1">
    <citation type="journal article" date="2022" name="bioRxiv">
        <title>The genome of the oomycete Peronosclerospora sorghi, a cosmopolitan pathogen of maize and sorghum, is inflated with dispersed pseudogenes.</title>
        <authorList>
            <person name="Fletcher K."/>
            <person name="Martin F."/>
            <person name="Isakeit T."/>
            <person name="Cavanaugh K."/>
            <person name="Magill C."/>
            <person name="Michelmore R."/>
        </authorList>
    </citation>
    <scope>NUCLEOTIDE SEQUENCE [LARGE SCALE GENOMIC DNA]</scope>
    <source>
        <strain evidence="1">P6</strain>
    </source>
</reference>
<name>A0ACC0WGD2_9STRA</name>
<protein>
    <submittedName>
        <fullName evidence="1">Uncharacterized protein</fullName>
    </submittedName>
</protein>
<evidence type="ECO:0000313" key="1">
    <source>
        <dbReference type="EMBL" id="KAI9917804.1"/>
    </source>
</evidence>
<keyword evidence="2" id="KW-1185">Reference proteome</keyword>
<proteinExistence type="predicted"/>
<accession>A0ACC0WGD2</accession>
<evidence type="ECO:0000313" key="2">
    <source>
        <dbReference type="Proteomes" id="UP001163321"/>
    </source>
</evidence>
<organism evidence="1 2">
    <name type="scientific">Peronosclerospora sorghi</name>
    <dbReference type="NCBI Taxonomy" id="230839"/>
    <lineage>
        <taxon>Eukaryota</taxon>
        <taxon>Sar</taxon>
        <taxon>Stramenopiles</taxon>
        <taxon>Oomycota</taxon>
        <taxon>Peronosporomycetes</taxon>
        <taxon>Peronosporales</taxon>
        <taxon>Peronosporaceae</taxon>
        <taxon>Peronosclerospora</taxon>
    </lineage>
</organism>